<dbReference type="Pfam" id="PF14530">
    <property type="entry name" value="DUF4439"/>
    <property type="match status" value="1"/>
</dbReference>
<dbReference type="RefSeq" id="WP_187241015.1">
    <property type="nucleotide sequence ID" value="NZ_BAAAOK010000011.1"/>
</dbReference>
<reference evidence="2 3" key="1">
    <citation type="submission" date="2020-06" db="EMBL/GenBank/DDBJ databases">
        <title>Actinomadura xiongansis sp. nov., isolated from soil of Baiyangdian.</title>
        <authorList>
            <person name="Zhang X."/>
        </authorList>
    </citation>
    <scope>NUCLEOTIDE SEQUENCE [LARGE SCALE GENOMIC DNA]</scope>
    <source>
        <strain evidence="2 3">HBUM206468</strain>
    </source>
</reference>
<dbReference type="Proteomes" id="UP000805614">
    <property type="component" value="Unassembled WGS sequence"/>
</dbReference>
<gene>
    <name evidence="2" type="ORF">HKK74_01080</name>
</gene>
<comment type="caution">
    <text evidence="2">The sequence shown here is derived from an EMBL/GenBank/DDBJ whole genome shotgun (WGS) entry which is preliminary data.</text>
</comment>
<dbReference type="InterPro" id="IPR029447">
    <property type="entry name" value="DUF4439"/>
</dbReference>
<keyword evidence="3" id="KW-1185">Reference proteome</keyword>
<dbReference type="EMBL" id="JABVEC010000001">
    <property type="protein sequence ID" value="MBC6464097.1"/>
    <property type="molecule type" value="Genomic_DNA"/>
</dbReference>
<dbReference type="InterPro" id="IPR012347">
    <property type="entry name" value="Ferritin-like"/>
</dbReference>
<dbReference type="Gene3D" id="1.20.1260.10">
    <property type="match status" value="1"/>
</dbReference>
<name>A0ABR7LHX2_9ACTN</name>
<evidence type="ECO:0000259" key="1">
    <source>
        <dbReference type="Pfam" id="PF14530"/>
    </source>
</evidence>
<evidence type="ECO:0000313" key="2">
    <source>
        <dbReference type="EMBL" id="MBC6464097.1"/>
    </source>
</evidence>
<feature type="domain" description="DUF4439" evidence="1">
    <location>
        <begin position="21"/>
        <end position="152"/>
    </location>
</feature>
<proteinExistence type="predicted"/>
<accession>A0ABR7LHX2</accession>
<dbReference type="SUPFAM" id="SSF47240">
    <property type="entry name" value="Ferritin-like"/>
    <property type="match status" value="1"/>
</dbReference>
<dbReference type="InterPro" id="IPR009078">
    <property type="entry name" value="Ferritin-like_SF"/>
</dbReference>
<evidence type="ECO:0000313" key="3">
    <source>
        <dbReference type="Proteomes" id="UP000805614"/>
    </source>
</evidence>
<sequence>MSGANEPGTGGTATAADTVAALQAALAAEHAAVYGYGVLGARLRGAQQQTARDIWDAHRARRDRLSAFITAQKAAPVAAAPAYRLPIRPTAAAGAAQLAAALEDHVLAAYLGLAGVADPKVRRFAAQGMQEAINRSVRWRGSAPATAFPGLSKSAVSPAT</sequence>
<organism evidence="2 3">
    <name type="scientific">Actinomadura alba</name>
    <dbReference type="NCBI Taxonomy" id="406431"/>
    <lineage>
        <taxon>Bacteria</taxon>
        <taxon>Bacillati</taxon>
        <taxon>Actinomycetota</taxon>
        <taxon>Actinomycetes</taxon>
        <taxon>Streptosporangiales</taxon>
        <taxon>Thermomonosporaceae</taxon>
        <taxon>Actinomadura</taxon>
    </lineage>
</organism>
<protein>
    <submittedName>
        <fullName evidence="2">Ferritin-like domain-containing protein</fullName>
    </submittedName>
</protein>